<evidence type="ECO:0000256" key="9">
    <source>
        <dbReference type="ARBA" id="ARBA00023157"/>
    </source>
</evidence>
<sequence length="1180" mass="134314">MLSLKLPAVFLLLSCSIGIGECMKERDISILVHFYKDLVNHGLPSTYTIPEVVQQLRKIFFLEQELRIGCIICTTTAELVIDQILSGTPPEDLTSVIEGLCELFGQEPVVCEGLVYLFAPIIYYVVQNGQINVPLFCNLVADSECTLDEPPGHDWELELPDIPKPNISLEIPVRIFIITNQNDPPRLKIIHLTDTHFDPEYEEGSNANCGLYLCCQSKNGPAPTPEEAAGKYGDYRSCDAPLITVQKTLEHVAQTHPDADIILWTGDQPPHDIWDQSIEENVATTNVTVALMKEYFPSTPIFPVVGNHEAWPVNIYTPEFVPEEEFSADWLYNALWANWMDWLPGDQAANVQHGAYYSVAALPGLRIITINNMFCYALNWFLWMDLNIPDPDNHLQWLINELQAAETANEKVWILGHIPPGSTDCLPTWSRNYRRIINRYENTVVGQFFGHTHDDEYLVFYDMDDPERAINVGYVGPSITPYSYVNPSYRVYYADASPENPTYAIIDHETWTFNLDEANLSGEPNWYLLYDARTAYGLPNLQPGSWSDLAFAMAQDDALFEEFWRYRHRESSSPDIQECDAECRTSTLCFLVRADSRECMKEKDITSLVHLYKDLVKEGLPTKYTILEVTKQLRNIFFPERELRIDCFLCEPTANLYIDLINGGMSEEELEEAAMGLCDLFGQEPIVCEGLISAFVPIAIYIVLNGQLNVPLFCNLVAGSECTLDEPPGFDWEVELPDIPKPNISSIIPDDPPRLKIVHLTDTHFDPEYAEGANANCGLYHCCQSKNGPAPTPEEAAGKFGDYRDCDSPLITVRKTLEHVVQTHPDADIIIWTGDQPPHDVWDQSMQENLGIINITVAVMKEYFPTTPIFPVVGNHEAWPVNVFSPEYVLEEDFSTDWLYNALWANWMDWLPEDQASNVQHGAYYSVAALPGLRIITINNMFCYINNWFMWQDLSIPDPDNHLQWLINELQAAELADEKVWILGHIPPGDTDCLPTWSHNYRRIISRYEHTVMGQFFGHTHEDEFIVFYDPEDPERAINVGYVGPSMTPYSYVNPSYRVYYADASPENPTYAIIDHETWTFNLDEANLSGEPNWYRLYEARATYGLPNLQPESWSDLAFAIAQDDALFAEFWMYLHRNSSSPDIQECDVECKTSQLCFLVRADSSDLTQCDAITGSIRQA</sequence>
<feature type="domain" description="Saposin B-type" evidence="14">
    <location>
        <begin position="643"/>
        <end position="726"/>
    </location>
</feature>
<evidence type="ECO:0000256" key="1">
    <source>
        <dbReference type="ARBA" id="ARBA00001947"/>
    </source>
</evidence>
<accession>A0A7R8X4V0</accession>
<evidence type="ECO:0000256" key="13">
    <source>
        <dbReference type="SAM" id="SignalP"/>
    </source>
</evidence>
<feature type="signal peptide" evidence="13">
    <location>
        <begin position="1"/>
        <end position="22"/>
    </location>
</feature>
<comment type="cofactor">
    <cofactor evidence="1">
        <name>Zn(2+)</name>
        <dbReference type="ChEBI" id="CHEBI:29105"/>
    </cofactor>
</comment>
<dbReference type="GO" id="GO:0016020">
    <property type="term" value="C:membrane"/>
    <property type="evidence" value="ECO:0007669"/>
    <property type="project" value="GOC"/>
</dbReference>
<keyword evidence="6 13" id="KW-0732">Signal</keyword>
<dbReference type="Gene3D" id="3.60.21.10">
    <property type="match status" value="2"/>
</dbReference>
<proteinExistence type="inferred from homology"/>
<dbReference type="InterPro" id="IPR041805">
    <property type="entry name" value="ASMase/PPN1_MPP"/>
</dbReference>
<keyword evidence="11" id="KW-0326">Glycosidase</keyword>
<evidence type="ECO:0000256" key="6">
    <source>
        <dbReference type="ARBA" id="ARBA00022729"/>
    </source>
</evidence>
<dbReference type="CDD" id="cd00842">
    <property type="entry name" value="MPP_ASMase"/>
    <property type="match status" value="2"/>
</dbReference>
<evidence type="ECO:0000259" key="14">
    <source>
        <dbReference type="PROSITE" id="PS50015"/>
    </source>
</evidence>
<evidence type="ECO:0000256" key="4">
    <source>
        <dbReference type="ARBA" id="ARBA00022525"/>
    </source>
</evidence>
<dbReference type="InterPro" id="IPR045473">
    <property type="entry name" value="ASM_C"/>
</dbReference>
<evidence type="ECO:0000256" key="11">
    <source>
        <dbReference type="ARBA" id="ARBA00023295"/>
    </source>
</evidence>
<dbReference type="InterPro" id="IPR008139">
    <property type="entry name" value="SaposinB_dom"/>
</dbReference>
<dbReference type="AlphaFoldDB" id="A0A7R8X4V0"/>
<keyword evidence="10" id="KW-0325">Glycoprotein</keyword>
<dbReference type="GO" id="GO:0016798">
    <property type="term" value="F:hydrolase activity, acting on glycosyl bonds"/>
    <property type="evidence" value="ECO:0007669"/>
    <property type="project" value="UniProtKB-KW"/>
</dbReference>
<evidence type="ECO:0000256" key="5">
    <source>
        <dbReference type="ARBA" id="ARBA00022723"/>
    </source>
</evidence>
<dbReference type="EMBL" id="LR899847">
    <property type="protein sequence ID" value="CAD7242879.1"/>
    <property type="molecule type" value="Genomic_DNA"/>
</dbReference>
<reference evidence="15" key="1">
    <citation type="submission" date="2020-11" db="EMBL/GenBank/DDBJ databases">
        <authorList>
            <person name="Tran Van P."/>
        </authorList>
    </citation>
    <scope>NUCLEOTIDE SEQUENCE</scope>
</reference>
<evidence type="ECO:0000313" key="15">
    <source>
        <dbReference type="EMBL" id="CAD7242879.1"/>
    </source>
</evidence>
<keyword evidence="8" id="KW-0862">Zinc</keyword>
<dbReference type="PANTHER" id="PTHR10340">
    <property type="entry name" value="SPHINGOMYELIN PHOSPHODIESTERASE"/>
    <property type="match status" value="1"/>
</dbReference>
<comment type="catalytic activity">
    <reaction evidence="12">
        <text>a sphingomyelin + H2O = phosphocholine + an N-acylsphing-4-enine + H(+)</text>
        <dbReference type="Rhea" id="RHEA:19253"/>
        <dbReference type="ChEBI" id="CHEBI:15377"/>
        <dbReference type="ChEBI" id="CHEBI:15378"/>
        <dbReference type="ChEBI" id="CHEBI:17636"/>
        <dbReference type="ChEBI" id="CHEBI:52639"/>
        <dbReference type="ChEBI" id="CHEBI:295975"/>
        <dbReference type="EC" id="3.1.4.12"/>
    </reaction>
    <physiologicalReaction direction="left-to-right" evidence="12">
        <dbReference type="Rhea" id="RHEA:19254"/>
    </physiologicalReaction>
</comment>
<dbReference type="PANTHER" id="PTHR10340:SF34">
    <property type="entry name" value="SPHINGOMYELIN PHOSPHODIESTERASE"/>
    <property type="match status" value="1"/>
</dbReference>
<dbReference type="EMBL" id="CAJPEV010000330">
    <property type="protein sequence ID" value="CAG0884083.1"/>
    <property type="molecule type" value="Genomic_DNA"/>
</dbReference>
<dbReference type="GO" id="GO:0006685">
    <property type="term" value="P:sphingomyelin catabolic process"/>
    <property type="evidence" value="ECO:0007669"/>
    <property type="project" value="TreeGrafter"/>
</dbReference>
<keyword evidence="16" id="KW-1185">Reference proteome</keyword>
<dbReference type="SUPFAM" id="SSF47862">
    <property type="entry name" value="Saposin"/>
    <property type="match status" value="2"/>
</dbReference>
<evidence type="ECO:0000256" key="2">
    <source>
        <dbReference type="ARBA" id="ARBA00004613"/>
    </source>
</evidence>
<keyword evidence="4" id="KW-0964">Secreted</keyword>
<dbReference type="InterPro" id="IPR004843">
    <property type="entry name" value="Calcineurin-like_PHP"/>
</dbReference>
<keyword evidence="9" id="KW-1015">Disulfide bond</keyword>
<dbReference type="PROSITE" id="PS50015">
    <property type="entry name" value="SAP_B"/>
    <property type="match status" value="2"/>
</dbReference>
<evidence type="ECO:0000256" key="8">
    <source>
        <dbReference type="ARBA" id="ARBA00022833"/>
    </source>
</evidence>
<keyword evidence="7" id="KW-0378">Hydrolase</keyword>
<dbReference type="Pfam" id="PF19272">
    <property type="entry name" value="ASMase_C"/>
    <property type="match status" value="2"/>
</dbReference>
<evidence type="ECO:0000256" key="3">
    <source>
        <dbReference type="ARBA" id="ARBA00008234"/>
    </source>
</evidence>
<dbReference type="GO" id="GO:0005615">
    <property type="term" value="C:extracellular space"/>
    <property type="evidence" value="ECO:0007669"/>
    <property type="project" value="TreeGrafter"/>
</dbReference>
<feature type="chain" id="PRO_5036209061" description="Saposin B-type domain-containing protein" evidence="13">
    <location>
        <begin position="23"/>
        <end position="1180"/>
    </location>
</feature>
<comment type="subcellular location">
    <subcellularLocation>
        <location evidence="2">Secreted</location>
    </subcellularLocation>
</comment>
<dbReference type="InterPro" id="IPR011001">
    <property type="entry name" value="Saposin-like"/>
</dbReference>
<dbReference type="InterPro" id="IPR029052">
    <property type="entry name" value="Metallo-depent_PP-like"/>
</dbReference>
<dbReference type="GO" id="GO:0005764">
    <property type="term" value="C:lysosome"/>
    <property type="evidence" value="ECO:0007669"/>
    <property type="project" value="TreeGrafter"/>
</dbReference>
<dbReference type="OrthoDB" id="282973at2759"/>
<feature type="domain" description="Saposin B-type" evidence="14">
    <location>
        <begin position="66"/>
        <end position="149"/>
    </location>
</feature>
<dbReference type="GO" id="GO:0061750">
    <property type="term" value="F:acid sphingomyelin phosphodiesterase activity"/>
    <property type="evidence" value="ECO:0007669"/>
    <property type="project" value="TreeGrafter"/>
</dbReference>
<gene>
    <name evidence="15" type="ORF">DSTB1V02_LOCUS2820</name>
</gene>
<dbReference type="GO" id="GO:0046872">
    <property type="term" value="F:metal ion binding"/>
    <property type="evidence" value="ECO:0007669"/>
    <property type="project" value="UniProtKB-KW"/>
</dbReference>
<name>A0A7R8X4V0_9CRUS</name>
<dbReference type="FunFam" id="3.60.21.10:FF:000077">
    <property type="entry name" value="Sphingomyelin phosphodiesterase"/>
    <property type="match status" value="2"/>
</dbReference>
<organism evidence="15">
    <name type="scientific">Darwinula stevensoni</name>
    <dbReference type="NCBI Taxonomy" id="69355"/>
    <lineage>
        <taxon>Eukaryota</taxon>
        <taxon>Metazoa</taxon>
        <taxon>Ecdysozoa</taxon>
        <taxon>Arthropoda</taxon>
        <taxon>Crustacea</taxon>
        <taxon>Oligostraca</taxon>
        <taxon>Ostracoda</taxon>
        <taxon>Podocopa</taxon>
        <taxon>Podocopida</taxon>
        <taxon>Darwinulocopina</taxon>
        <taxon>Darwinuloidea</taxon>
        <taxon>Darwinulidae</taxon>
        <taxon>Darwinula</taxon>
    </lineage>
</organism>
<comment type="similarity">
    <text evidence="3">Belongs to the acid sphingomyelinase family.</text>
</comment>
<dbReference type="GO" id="GO:0046513">
    <property type="term" value="P:ceramide biosynthetic process"/>
    <property type="evidence" value="ECO:0007669"/>
    <property type="project" value="TreeGrafter"/>
</dbReference>
<dbReference type="Pfam" id="PF00149">
    <property type="entry name" value="Metallophos"/>
    <property type="match status" value="2"/>
</dbReference>
<protein>
    <recommendedName>
        <fullName evidence="14">Saposin B-type domain-containing protein</fullName>
    </recommendedName>
</protein>
<evidence type="ECO:0000256" key="10">
    <source>
        <dbReference type="ARBA" id="ARBA00023180"/>
    </source>
</evidence>
<keyword evidence="5" id="KW-0479">Metal-binding</keyword>
<dbReference type="SUPFAM" id="SSF56300">
    <property type="entry name" value="Metallo-dependent phosphatases"/>
    <property type="match status" value="2"/>
</dbReference>
<dbReference type="SMART" id="SM00741">
    <property type="entry name" value="SapB"/>
    <property type="match status" value="2"/>
</dbReference>
<evidence type="ECO:0000256" key="12">
    <source>
        <dbReference type="ARBA" id="ARBA00047268"/>
    </source>
</evidence>
<dbReference type="Proteomes" id="UP000677054">
    <property type="component" value="Unassembled WGS sequence"/>
</dbReference>
<evidence type="ECO:0000256" key="7">
    <source>
        <dbReference type="ARBA" id="ARBA00022801"/>
    </source>
</evidence>
<evidence type="ECO:0000313" key="16">
    <source>
        <dbReference type="Proteomes" id="UP000677054"/>
    </source>
</evidence>